<dbReference type="InterPro" id="IPR001806">
    <property type="entry name" value="Small_GTPase"/>
</dbReference>
<evidence type="ECO:0000256" key="15">
    <source>
        <dbReference type="SAM" id="MobiDB-lite"/>
    </source>
</evidence>
<feature type="domain" description="C2H2-type" evidence="16">
    <location>
        <begin position="170"/>
        <end position="198"/>
    </location>
</feature>
<dbReference type="EMBL" id="CADCXV010000313">
    <property type="protein sequence ID" value="CAB0029454.1"/>
    <property type="molecule type" value="Genomic_DNA"/>
</dbReference>
<dbReference type="InterPro" id="IPR005225">
    <property type="entry name" value="Small_GTP-bd"/>
</dbReference>
<feature type="compositionally biased region" description="Basic and acidic residues" evidence="15">
    <location>
        <begin position="866"/>
        <end position="878"/>
    </location>
</feature>
<dbReference type="NCBIfam" id="TIGR00231">
    <property type="entry name" value="small_GTP"/>
    <property type="match status" value="1"/>
</dbReference>
<dbReference type="PROSITE" id="PS00028">
    <property type="entry name" value="ZINC_FINGER_C2H2_1"/>
    <property type="match status" value="1"/>
</dbReference>
<keyword evidence="18" id="KW-1185">Reference proteome</keyword>
<keyword evidence="8" id="KW-0862">Zinc</keyword>
<keyword evidence="12" id="KW-0636">Prenylation</keyword>
<keyword evidence="7 14" id="KW-0863">Zinc-finger</keyword>
<feature type="compositionally biased region" description="Basic residues" evidence="15">
    <location>
        <begin position="849"/>
        <end position="865"/>
    </location>
</feature>
<evidence type="ECO:0000256" key="14">
    <source>
        <dbReference type="PROSITE-ProRule" id="PRU00042"/>
    </source>
</evidence>
<feature type="region of interest" description="Disordered" evidence="15">
    <location>
        <begin position="791"/>
        <end position="878"/>
    </location>
</feature>
<dbReference type="SUPFAM" id="SSF52540">
    <property type="entry name" value="P-loop containing nucleoside triphosphate hydrolases"/>
    <property type="match status" value="1"/>
</dbReference>
<protein>
    <recommendedName>
        <fullName evidence="16">C2H2-type domain-containing protein</fullName>
    </recommendedName>
</protein>
<dbReference type="Pfam" id="PF00096">
    <property type="entry name" value="zf-C2H2"/>
    <property type="match status" value="2"/>
</dbReference>
<dbReference type="InterPro" id="IPR052236">
    <property type="entry name" value="Small_GTPase_RasD"/>
</dbReference>
<organism evidence="17 18">
    <name type="scientific">Trichogramma brassicae</name>
    <dbReference type="NCBI Taxonomy" id="86971"/>
    <lineage>
        <taxon>Eukaryota</taxon>
        <taxon>Metazoa</taxon>
        <taxon>Ecdysozoa</taxon>
        <taxon>Arthropoda</taxon>
        <taxon>Hexapoda</taxon>
        <taxon>Insecta</taxon>
        <taxon>Pterygota</taxon>
        <taxon>Neoptera</taxon>
        <taxon>Endopterygota</taxon>
        <taxon>Hymenoptera</taxon>
        <taxon>Apocrita</taxon>
        <taxon>Proctotrupomorpha</taxon>
        <taxon>Chalcidoidea</taxon>
        <taxon>Trichogrammatidae</taxon>
        <taxon>Trichogramma</taxon>
    </lineage>
</organism>
<dbReference type="SMART" id="SM00355">
    <property type="entry name" value="ZnF_C2H2"/>
    <property type="match status" value="2"/>
</dbReference>
<dbReference type="GO" id="GO:0005886">
    <property type="term" value="C:plasma membrane"/>
    <property type="evidence" value="ECO:0007669"/>
    <property type="project" value="UniProtKB-SubCell"/>
</dbReference>
<keyword evidence="6" id="KW-0547">Nucleotide-binding</keyword>
<evidence type="ECO:0000256" key="5">
    <source>
        <dbReference type="ARBA" id="ARBA00022737"/>
    </source>
</evidence>
<dbReference type="GO" id="GO:0003924">
    <property type="term" value="F:GTPase activity"/>
    <property type="evidence" value="ECO:0007669"/>
    <property type="project" value="InterPro"/>
</dbReference>
<dbReference type="SUPFAM" id="SSF57667">
    <property type="entry name" value="beta-beta-alpha zinc fingers"/>
    <property type="match status" value="1"/>
</dbReference>
<evidence type="ECO:0000256" key="10">
    <source>
        <dbReference type="ARBA" id="ARBA00023136"/>
    </source>
</evidence>
<accession>A0A6H5HWL8</accession>
<dbReference type="PANTHER" id="PTHR46149">
    <property type="entry name" value="MIP08469P"/>
    <property type="match status" value="1"/>
</dbReference>
<dbReference type="FunFam" id="3.40.50.300:FF:000475">
    <property type="entry name" value="GTP-binding protein Rhes"/>
    <property type="match status" value="1"/>
</dbReference>
<evidence type="ECO:0000259" key="16">
    <source>
        <dbReference type="PROSITE" id="PS50157"/>
    </source>
</evidence>
<dbReference type="PROSITE" id="PS51419">
    <property type="entry name" value="RAB"/>
    <property type="match status" value="1"/>
</dbReference>
<comment type="subcellular location">
    <subcellularLocation>
        <location evidence="1">Cell membrane</location>
        <topology evidence="1">Lipid-anchor</topology>
    </subcellularLocation>
</comment>
<evidence type="ECO:0000256" key="6">
    <source>
        <dbReference type="ARBA" id="ARBA00022741"/>
    </source>
</evidence>
<name>A0A6H5HWL8_9HYME</name>
<evidence type="ECO:0000256" key="12">
    <source>
        <dbReference type="ARBA" id="ARBA00023289"/>
    </source>
</evidence>
<dbReference type="InterPro" id="IPR036236">
    <property type="entry name" value="Znf_C2H2_sf"/>
</dbReference>
<proteinExistence type="inferred from homology"/>
<dbReference type="PROSITE" id="PS51421">
    <property type="entry name" value="RAS"/>
    <property type="match status" value="1"/>
</dbReference>
<dbReference type="InterPro" id="IPR027417">
    <property type="entry name" value="P-loop_NTPase"/>
</dbReference>
<evidence type="ECO:0000256" key="11">
    <source>
        <dbReference type="ARBA" id="ARBA00023288"/>
    </source>
</evidence>
<feature type="compositionally biased region" description="Low complexity" evidence="15">
    <location>
        <begin position="808"/>
        <end position="828"/>
    </location>
</feature>
<dbReference type="GO" id="GO:0005525">
    <property type="term" value="F:GTP binding"/>
    <property type="evidence" value="ECO:0007669"/>
    <property type="project" value="UniProtKB-KW"/>
</dbReference>
<feature type="region of interest" description="Disordered" evidence="15">
    <location>
        <begin position="589"/>
        <end position="610"/>
    </location>
</feature>
<dbReference type="GO" id="GO:0008270">
    <property type="term" value="F:zinc ion binding"/>
    <property type="evidence" value="ECO:0007669"/>
    <property type="project" value="UniProtKB-KW"/>
</dbReference>
<evidence type="ECO:0000256" key="13">
    <source>
        <dbReference type="ARBA" id="ARBA00038061"/>
    </source>
</evidence>
<evidence type="ECO:0000256" key="2">
    <source>
        <dbReference type="ARBA" id="ARBA00022475"/>
    </source>
</evidence>
<evidence type="ECO:0000256" key="7">
    <source>
        <dbReference type="ARBA" id="ARBA00022771"/>
    </source>
</evidence>
<dbReference type="AlphaFoldDB" id="A0A6H5HWL8"/>
<keyword evidence="11" id="KW-0449">Lipoprotein</keyword>
<dbReference type="Gene3D" id="3.40.50.300">
    <property type="entry name" value="P-loop containing nucleotide triphosphate hydrolases"/>
    <property type="match status" value="1"/>
</dbReference>
<dbReference type="PRINTS" id="PR00449">
    <property type="entry name" value="RASTRNSFRMNG"/>
</dbReference>
<evidence type="ECO:0000256" key="3">
    <source>
        <dbReference type="ARBA" id="ARBA00022481"/>
    </source>
</evidence>
<dbReference type="SMART" id="SM00174">
    <property type="entry name" value="RHO"/>
    <property type="match status" value="1"/>
</dbReference>
<dbReference type="SMART" id="SM00173">
    <property type="entry name" value="RAS"/>
    <property type="match status" value="1"/>
</dbReference>
<dbReference type="PANTHER" id="PTHR46149:SF7">
    <property type="entry name" value="GTP-BINDING PROTEIN DI-RAS2"/>
    <property type="match status" value="1"/>
</dbReference>
<feature type="compositionally biased region" description="Low complexity" evidence="15">
    <location>
        <begin position="592"/>
        <end position="602"/>
    </location>
</feature>
<dbReference type="OrthoDB" id="265044at2759"/>
<keyword evidence="4" id="KW-0479">Metal-binding</keyword>
<dbReference type="Proteomes" id="UP000479190">
    <property type="component" value="Unassembled WGS sequence"/>
</dbReference>
<keyword evidence="5" id="KW-0677">Repeat</keyword>
<evidence type="ECO:0000256" key="1">
    <source>
        <dbReference type="ARBA" id="ARBA00004193"/>
    </source>
</evidence>
<dbReference type="InterPro" id="IPR013087">
    <property type="entry name" value="Znf_C2H2_type"/>
</dbReference>
<sequence>MTNPQHYSPATERTTRLLARLPRVIAPCRYFPLYRRPAVYRNKKSPLLHYNVFDMRGAASGVALRVVFFRCYDNRFFRNTKKNLSSYTKKDTERMASLKEHKSMIRDRIRPYEGEICYELFSYKSNLDKNINALQYSGKTFECNICHNSFTQKDSLKTHINVVHNLSKPFECDICYKSFGHKPHLNRHLSAVYARAVQRSSQKSTDREITSFSISIMGEQRCRTGDYYIRCSHVARIRVWPLIAAAAARVWIIVCRSELFRSYSRPNDLGQMTHLNSLLSLYITLGQQELYIARALNIDGLLRANAAAAAPGALTQRIYRYSAFDFDRDDGSRRRSAESTSPSARFVKKISRSKFEFKSFTTSSKKLNPYSVYVAQRVSRCIIPNYKARRRKIGDTSSGSSFTLYFEIYTLEEKGIKLASILVYFDDQVYRASPTGARELIKYYVSDQCVTSRDNVDHHLHNKIGNSIKNRNKISMSKVSIITIIMVKKESNDPVTEASDDNVFLSMEFGEIKKFEILNFRVAMPRNQRAVAYVEKSSRSGIFVYVYVCVHLPPAGACTHLIVKGSTRHQPLSLLPSFPLLRDPYSQATVETSTSSSTSSPSDNERGRRGSMADYERIRLVVLGGASVGKTAIIRRLLGQGFSDKYRPTVDDLYSRECILGTLTLKVDLLDTAGDQQFPAMRRLSIATAHAFLLVYSTCSLASFECVKRFFEEVREQRPDFQEVPIVIAGNKFDLSIAHREVPIEDVSEWLYCELPKLRAKVIECSAKDDYNIKEVFRCFVTLSRIVPKNPTGEADESSLRRRCSAYGSRSTTRPSSPGRSGSSPGSPKQVMAAQGSSFVAVAEEVKSKPRSRSLIRRASRKTKQQIRDAHAEDCNIS</sequence>
<keyword evidence="2" id="KW-1003">Cell membrane</keyword>
<keyword evidence="3" id="KW-0488">Methylation</keyword>
<dbReference type="FunFam" id="3.30.160.60:FF:000100">
    <property type="entry name" value="Zinc finger 45-like"/>
    <property type="match status" value="2"/>
</dbReference>
<dbReference type="Pfam" id="PF00071">
    <property type="entry name" value="Ras"/>
    <property type="match status" value="1"/>
</dbReference>
<feature type="domain" description="C2H2-type" evidence="16">
    <location>
        <begin position="141"/>
        <end position="169"/>
    </location>
</feature>
<evidence type="ECO:0000256" key="4">
    <source>
        <dbReference type="ARBA" id="ARBA00022723"/>
    </source>
</evidence>
<dbReference type="PROSITE" id="PS50157">
    <property type="entry name" value="ZINC_FINGER_C2H2_2"/>
    <property type="match status" value="2"/>
</dbReference>
<evidence type="ECO:0000313" key="18">
    <source>
        <dbReference type="Proteomes" id="UP000479190"/>
    </source>
</evidence>
<dbReference type="PROSITE" id="PS51420">
    <property type="entry name" value="RHO"/>
    <property type="match status" value="1"/>
</dbReference>
<evidence type="ECO:0000256" key="9">
    <source>
        <dbReference type="ARBA" id="ARBA00023134"/>
    </source>
</evidence>
<evidence type="ECO:0000313" key="17">
    <source>
        <dbReference type="EMBL" id="CAB0029454.1"/>
    </source>
</evidence>
<dbReference type="Gene3D" id="3.30.160.60">
    <property type="entry name" value="Classic Zinc Finger"/>
    <property type="match status" value="2"/>
</dbReference>
<reference evidence="17 18" key="1">
    <citation type="submission" date="2020-02" db="EMBL/GenBank/DDBJ databases">
        <authorList>
            <person name="Ferguson B K."/>
        </authorList>
    </citation>
    <scope>NUCLEOTIDE SEQUENCE [LARGE SCALE GENOMIC DNA]</scope>
</reference>
<keyword evidence="10" id="KW-0472">Membrane</keyword>
<gene>
    <name evidence="17" type="ORF">TBRA_LOCUS1491</name>
</gene>
<comment type="similarity">
    <text evidence="13">Belongs to the small GTPase superfamily. RasD family.</text>
</comment>
<keyword evidence="9" id="KW-0342">GTP-binding</keyword>
<evidence type="ECO:0000256" key="8">
    <source>
        <dbReference type="ARBA" id="ARBA00022833"/>
    </source>
</evidence>
<dbReference type="SMART" id="SM00175">
    <property type="entry name" value="RAB"/>
    <property type="match status" value="1"/>
</dbReference>